<reference evidence="2 3" key="1">
    <citation type="submission" date="2018-08" db="EMBL/GenBank/DDBJ databases">
        <title>Wenzhouxiangella salilacus sp. nov., a novel bacterium isolated from a saline lake in Xinjiang Province, China.</title>
        <authorList>
            <person name="Han S."/>
        </authorList>
    </citation>
    <scope>NUCLEOTIDE SEQUENCE [LARGE SCALE GENOMIC DNA]</scope>
    <source>
        <strain evidence="2 3">XDB06</strain>
    </source>
</reference>
<dbReference type="Gene3D" id="3.40.50.620">
    <property type="entry name" value="HUPs"/>
    <property type="match status" value="1"/>
</dbReference>
<keyword evidence="2" id="KW-0547">Nucleotide-binding</keyword>
<dbReference type="InterPro" id="IPR014729">
    <property type="entry name" value="Rossmann-like_a/b/a_fold"/>
</dbReference>
<feature type="domain" description="Diphthamide synthase" evidence="1">
    <location>
        <begin position="8"/>
        <end position="206"/>
    </location>
</feature>
<evidence type="ECO:0000313" key="3">
    <source>
        <dbReference type="Proteomes" id="UP000260351"/>
    </source>
</evidence>
<protein>
    <submittedName>
        <fullName evidence="2">ATP-binding protein</fullName>
    </submittedName>
</protein>
<sequence>MSKSIPIVVLSSGGKDSMYLVETLRRDPAWRIEALVTTVNETNGRVAMHGTPKVLLQAQAEALGLPLTVVGLPEACDNREYENRLARALRPFRSRGVETIASGDLFLEDIRQWREASFQCMGWRVVFPIWGTPTDELARRLVREPWRVVVTCIDTHVLPEPFLGATLDARFLDALPGGADPCGENGEFHSFVCNAPGFKAEIPLARGDTVLVHDRYRMIDLRH</sequence>
<evidence type="ECO:0000259" key="1">
    <source>
        <dbReference type="Pfam" id="PF01902"/>
    </source>
</evidence>
<dbReference type="EMBL" id="QUZK01000037">
    <property type="protein sequence ID" value="RFF30138.1"/>
    <property type="molecule type" value="Genomic_DNA"/>
</dbReference>
<dbReference type="Gene3D" id="3.90.1490.10">
    <property type="entry name" value="putative n-type atp pyrophosphatase, domain 2"/>
    <property type="match status" value="1"/>
</dbReference>
<keyword evidence="2" id="KW-0067">ATP-binding</keyword>
<dbReference type="Proteomes" id="UP000260351">
    <property type="component" value="Unassembled WGS sequence"/>
</dbReference>
<accession>A0A3E1K7U9</accession>
<dbReference type="RefSeq" id="WP_116650739.1">
    <property type="nucleotide sequence ID" value="NZ_QUZK01000037.1"/>
</dbReference>
<dbReference type="GO" id="GO:0005524">
    <property type="term" value="F:ATP binding"/>
    <property type="evidence" value="ECO:0007669"/>
    <property type="project" value="UniProtKB-KW"/>
</dbReference>
<keyword evidence="3" id="KW-1185">Reference proteome</keyword>
<proteinExistence type="predicted"/>
<dbReference type="OrthoDB" id="3572539at2"/>
<dbReference type="InterPro" id="IPR002761">
    <property type="entry name" value="Diphthami_syn_dom"/>
</dbReference>
<dbReference type="AlphaFoldDB" id="A0A3E1K7U9"/>
<dbReference type="Pfam" id="PF01902">
    <property type="entry name" value="Diphthami_syn_2"/>
    <property type="match status" value="1"/>
</dbReference>
<comment type="caution">
    <text evidence="2">The sequence shown here is derived from an EMBL/GenBank/DDBJ whole genome shotgun (WGS) entry which is preliminary data.</text>
</comment>
<evidence type="ECO:0000313" key="2">
    <source>
        <dbReference type="EMBL" id="RFF30138.1"/>
    </source>
</evidence>
<dbReference type="SUPFAM" id="SSF52402">
    <property type="entry name" value="Adenine nucleotide alpha hydrolases-like"/>
    <property type="match status" value="1"/>
</dbReference>
<organism evidence="2 3">
    <name type="scientific">Wenzhouxiangella sediminis</name>
    <dbReference type="NCBI Taxonomy" id="1792836"/>
    <lineage>
        <taxon>Bacteria</taxon>
        <taxon>Pseudomonadati</taxon>
        <taxon>Pseudomonadota</taxon>
        <taxon>Gammaproteobacteria</taxon>
        <taxon>Chromatiales</taxon>
        <taxon>Wenzhouxiangellaceae</taxon>
        <taxon>Wenzhouxiangella</taxon>
    </lineage>
</organism>
<name>A0A3E1K7U9_9GAMM</name>
<gene>
    <name evidence="2" type="ORF">DZC52_08645</name>
</gene>